<evidence type="ECO:0000313" key="3">
    <source>
        <dbReference type="Proteomes" id="UP000430564"/>
    </source>
</evidence>
<keyword evidence="1" id="KW-1133">Transmembrane helix</keyword>
<feature type="transmembrane region" description="Helical" evidence="1">
    <location>
        <begin position="46"/>
        <end position="64"/>
    </location>
</feature>
<keyword evidence="1" id="KW-0812">Transmembrane</keyword>
<evidence type="ECO:0000313" key="2">
    <source>
        <dbReference type="EMBL" id="KAB7660727.1"/>
    </source>
</evidence>
<dbReference type="EMBL" id="WEHX01000026">
    <property type="protein sequence ID" value="KAB7660727.1"/>
    <property type="molecule type" value="Genomic_DNA"/>
</dbReference>
<keyword evidence="1" id="KW-0472">Membrane</keyword>
<reference evidence="2 3" key="1">
    <citation type="submission" date="2019-10" db="EMBL/GenBank/DDBJ databases">
        <title>Genome diversity of Sutterella seckii.</title>
        <authorList>
            <person name="Chaplin A.V."/>
            <person name="Sokolova S.R."/>
            <person name="Mosin K.A."/>
            <person name="Ivanova E.L."/>
            <person name="Kochetkova T.O."/>
            <person name="Goltsov A.Y."/>
            <person name="Trofimov D.Y."/>
            <person name="Efimov B.A."/>
        </authorList>
    </citation>
    <scope>NUCLEOTIDE SEQUENCE [LARGE SCALE GENOMIC DNA]</scope>
    <source>
        <strain evidence="2 3">ASD393</strain>
    </source>
</reference>
<feature type="transmembrane region" description="Helical" evidence="1">
    <location>
        <begin position="70"/>
        <end position="100"/>
    </location>
</feature>
<proteinExistence type="predicted"/>
<dbReference type="RefSeq" id="WP_152158178.1">
    <property type="nucleotide sequence ID" value="NZ_WEHX01000026.1"/>
</dbReference>
<accession>A0A6I1EQS2</accession>
<protein>
    <submittedName>
        <fullName evidence="2">Branched-chain amino acid transporter</fullName>
    </submittedName>
</protein>
<dbReference type="Pfam" id="PF05437">
    <property type="entry name" value="AzlD"/>
    <property type="match status" value="1"/>
</dbReference>
<name>A0A6I1EQS2_9BURK</name>
<dbReference type="InterPro" id="IPR008407">
    <property type="entry name" value="Brnchd-chn_aa_trnsp_AzlD"/>
</dbReference>
<dbReference type="OrthoDB" id="3078300at2"/>
<sequence length="104" mass="11279">MEAIFALPSLKEFIVIIGMLVATYSTRLIGWLILRNRPVSPAMQRVLDAAPGCVMISIVAPAFMTTDPATLITLFATVFVAFRASLSVTILFGVAFNALLQTFL</sequence>
<comment type="caution">
    <text evidence="2">The sequence shown here is derived from an EMBL/GenBank/DDBJ whole genome shotgun (WGS) entry which is preliminary data.</text>
</comment>
<dbReference type="AlphaFoldDB" id="A0A6I1EQS2"/>
<feature type="transmembrane region" description="Helical" evidence="1">
    <location>
        <begin position="13"/>
        <end position="34"/>
    </location>
</feature>
<gene>
    <name evidence="2" type="ORF">GBM95_05525</name>
</gene>
<organism evidence="2 3">
    <name type="scientific">Sutterella seckii</name>
    <dbReference type="NCBI Taxonomy" id="1944635"/>
    <lineage>
        <taxon>Bacteria</taxon>
        <taxon>Pseudomonadati</taxon>
        <taxon>Pseudomonadota</taxon>
        <taxon>Betaproteobacteria</taxon>
        <taxon>Burkholderiales</taxon>
        <taxon>Sutterellaceae</taxon>
        <taxon>Sutterella</taxon>
    </lineage>
</organism>
<evidence type="ECO:0000256" key="1">
    <source>
        <dbReference type="SAM" id="Phobius"/>
    </source>
</evidence>
<dbReference type="Proteomes" id="UP000430564">
    <property type="component" value="Unassembled WGS sequence"/>
</dbReference>